<proteinExistence type="predicted"/>
<accession>A0A5C6B3M7</accession>
<evidence type="ECO:0008006" key="5">
    <source>
        <dbReference type="Google" id="ProtNLM"/>
    </source>
</evidence>
<reference evidence="3 4" key="1">
    <citation type="submission" date="2019-02" db="EMBL/GenBank/DDBJ databases">
        <title>Deep-cultivation of Planctomycetes and their phenomic and genomic characterization uncovers novel biology.</title>
        <authorList>
            <person name="Wiegand S."/>
            <person name="Jogler M."/>
            <person name="Boedeker C."/>
            <person name="Pinto D."/>
            <person name="Vollmers J."/>
            <person name="Rivas-Marin E."/>
            <person name="Kohn T."/>
            <person name="Peeters S.H."/>
            <person name="Heuer A."/>
            <person name="Rast P."/>
            <person name="Oberbeckmann S."/>
            <person name="Bunk B."/>
            <person name="Jeske O."/>
            <person name="Meyerdierks A."/>
            <person name="Storesund J.E."/>
            <person name="Kallscheuer N."/>
            <person name="Luecker S."/>
            <person name="Lage O.M."/>
            <person name="Pohl T."/>
            <person name="Merkel B.J."/>
            <person name="Hornburger P."/>
            <person name="Mueller R.-W."/>
            <person name="Bruemmer F."/>
            <person name="Labrenz M."/>
            <person name="Spormann A.M."/>
            <person name="Op Den Camp H."/>
            <person name="Overmann J."/>
            <person name="Amann R."/>
            <person name="Jetten M.S.M."/>
            <person name="Mascher T."/>
            <person name="Medema M.H."/>
            <person name="Devos D.P."/>
            <person name="Kaster A.-K."/>
            <person name="Ovreas L."/>
            <person name="Rohde M."/>
            <person name="Galperin M.Y."/>
            <person name="Jogler C."/>
        </authorList>
    </citation>
    <scope>NUCLEOTIDE SEQUENCE [LARGE SCALE GENOMIC DNA]</scope>
    <source>
        <strain evidence="3 4">Pla52n</strain>
    </source>
</reference>
<evidence type="ECO:0000313" key="3">
    <source>
        <dbReference type="EMBL" id="TWU06142.1"/>
    </source>
</evidence>
<gene>
    <name evidence="3" type="ORF">Pla52n_18620</name>
</gene>
<protein>
    <recommendedName>
        <fullName evidence="5">DUF4136 domain-containing protein</fullName>
    </recommendedName>
</protein>
<dbReference type="AlphaFoldDB" id="A0A5C6B3M7"/>
<dbReference type="EMBL" id="SJPN01000002">
    <property type="protein sequence ID" value="TWU06142.1"/>
    <property type="molecule type" value="Genomic_DNA"/>
</dbReference>
<name>A0A5C6B3M7_9BACT</name>
<feature type="region of interest" description="Disordered" evidence="1">
    <location>
        <begin position="257"/>
        <end position="305"/>
    </location>
</feature>
<comment type="caution">
    <text evidence="3">The sequence shown here is derived from an EMBL/GenBank/DDBJ whole genome shotgun (WGS) entry which is preliminary data.</text>
</comment>
<organism evidence="3 4">
    <name type="scientific">Stieleria varia</name>
    <dbReference type="NCBI Taxonomy" id="2528005"/>
    <lineage>
        <taxon>Bacteria</taxon>
        <taxon>Pseudomonadati</taxon>
        <taxon>Planctomycetota</taxon>
        <taxon>Planctomycetia</taxon>
        <taxon>Pirellulales</taxon>
        <taxon>Pirellulaceae</taxon>
        <taxon>Stieleria</taxon>
    </lineage>
</organism>
<dbReference type="PROSITE" id="PS51257">
    <property type="entry name" value="PROKAR_LIPOPROTEIN"/>
    <property type="match status" value="1"/>
</dbReference>
<dbReference type="Proteomes" id="UP000320176">
    <property type="component" value="Unassembled WGS sequence"/>
</dbReference>
<feature type="chain" id="PRO_5022803107" description="DUF4136 domain-containing protein" evidence="2">
    <location>
        <begin position="29"/>
        <end position="305"/>
    </location>
</feature>
<evidence type="ECO:0000256" key="1">
    <source>
        <dbReference type="SAM" id="MobiDB-lite"/>
    </source>
</evidence>
<evidence type="ECO:0000256" key="2">
    <source>
        <dbReference type="SAM" id="SignalP"/>
    </source>
</evidence>
<evidence type="ECO:0000313" key="4">
    <source>
        <dbReference type="Proteomes" id="UP000320176"/>
    </source>
</evidence>
<keyword evidence="2" id="KW-0732">Signal</keyword>
<feature type="signal peptide" evidence="2">
    <location>
        <begin position="1"/>
        <end position="28"/>
    </location>
</feature>
<keyword evidence="4" id="KW-1185">Reference proteome</keyword>
<sequence precursor="true">MWRRPLLLNLIPLLVLLASGCQSFLHQAASLAYRDPATEIHVERGRPNRLIDGIGSVVGIPSKLTLWDHRADNHQVSKETEAALLEYMDRNQLNETLVRVNQYHPWGEWKRLVSNQRVHPGWRYTFGVYNGLKYTLLPGRLLGGDWYNPFTDTTHIYSDLAPLAIARTAYAKDVRQQSRPGMYAASQELPLVGMIHESRAREEALAYYSRRGDARELQDAKRVIEPDYGGSWGAQVASFLPYGAPLGRLVGAGAGHLTNRVRGGRPVERTGRASGDGPNACDSDSYDRGSDAWPHASTKLSAREQ</sequence>